<protein>
    <recommendedName>
        <fullName evidence="1">Transposase IS116/IS110/IS902 C-terminal domain-containing protein</fullName>
    </recommendedName>
</protein>
<accession>A0A4Y8Q276</accession>
<dbReference type="GO" id="GO:0004803">
    <property type="term" value="F:transposase activity"/>
    <property type="evidence" value="ECO:0007669"/>
    <property type="project" value="InterPro"/>
</dbReference>
<dbReference type="GO" id="GO:0003677">
    <property type="term" value="F:DNA binding"/>
    <property type="evidence" value="ECO:0007669"/>
    <property type="project" value="InterPro"/>
</dbReference>
<reference evidence="2 3" key="1">
    <citation type="submission" date="2017-03" db="EMBL/GenBank/DDBJ databases">
        <title>Isolation of Levoglucosan Utilizing Bacteria.</title>
        <authorList>
            <person name="Arya A.S."/>
        </authorList>
    </citation>
    <scope>NUCLEOTIDE SEQUENCE [LARGE SCALE GENOMIC DNA]</scope>
    <source>
        <strain evidence="2 3">MEC069</strain>
    </source>
</reference>
<comment type="caution">
    <text evidence="2">The sequence shown here is derived from an EMBL/GenBank/DDBJ whole genome shotgun (WGS) entry which is preliminary data.</text>
</comment>
<feature type="domain" description="Transposase IS116/IS110/IS902 C-terminal" evidence="1">
    <location>
        <begin position="2"/>
        <end position="41"/>
    </location>
</feature>
<sequence>MSYADLVPKEYSSGTSRWQGSITKVGNAHSHVIVEFAWSYRHSPRLGLSNLQHIFGIIFI</sequence>
<dbReference type="EMBL" id="MYFO01000016">
    <property type="protein sequence ID" value="TFE86935.1"/>
    <property type="molecule type" value="Genomic_DNA"/>
</dbReference>
<keyword evidence="3" id="KW-1185">Reference proteome</keyword>
<proteinExistence type="predicted"/>
<gene>
    <name evidence="2" type="ORF">B5M42_13715</name>
</gene>
<evidence type="ECO:0000259" key="1">
    <source>
        <dbReference type="Pfam" id="PF02371"/>
    </source>
</evidence>
<dbReference type="Proteomes" id="UP000298246">
    <property type="component" value="Unassembled WGS sequence"/>
</dbReference>
<dbReference type="AlphaFoldDB" id="A0A4Y8Q276"/>
<dbReference type="OrthoDB" id="3191145at2"/>
<name>A0A4Y8Q276_9BACL</name>
<evidence type="ECO:0000313" key="2">
    <source>
        <dbReference type="EMBL" id="TFE86935.1"/>
    </source>
</evidence>
<dbReference type="Pfam" id="PF02371">
    <property type="entry name" value="Transposase_20"/>
    <property type="match status" value="1"/>
</dbReference>
<evidence type="ECO:0000313" key="3">
    <source>
        <dbReference type="Proteomes" id="UP000298246"/>
    </source>
</evidence>
<dbReference type="GO" id="GO:0006313">
    <property type="term" value="P:DNA transposition"/>
    <property type="evidence" value="ECO:0007669"/>
    <property type="project" value="InterPro"/>
</dbReference>
<dbReference type="InterPro" id="IPR003346">
    <property type="entry name" value="Transposase_20"/>
</dbReference>
<organism evidence="2 3">
    <name type="scientific">Paenibacillus athensensis</name>
    <dbReference type="NCBI Taxonomy" id="1967502"/>
    <lineage>
        <taxon>Bacteria</taxon>
        <taxon>Bacillati</taxon>
        <taxon>Bacillota</taxon>
        <taxon>Bacilli</taxon>
        <taxon>Bacillales</taxon>
        <taxon>Paenibacillaceae</taxon>
        <taxon>Paenibacillus</taxon>
    </lineage>
</organism>